<dbReference type="Gene3D" id="3.55.50.30">
    <property type="match status" value="1"/>
</dbReference>
<dbReference type="InterPro" id="IPR006860">
    <property type="entry name" value="FecR"/>
</dbReference>
<keyword evidence="1" id="KW-0812">Transmembrane</keyword>
<dbReference type="EMBL" id="FWYB01000006">
    <property type="protein sequence ID" value="SMC94810.1"/>
    <property type="molecule type" value="Genomic_DNA"/>
</dbReference>
<evidence type="ECO:0000313" key="5">
    <source>
        <dbReference type="Proteomes" id="UP000192678"/>
    </source>
</evidence>
<reference evidence="4 5" key="1">
    <citation type="submission" date="2017-04" db="EMBL/GenBank/DDBJ databases">
        <authorList>
            <person name="Afonso C.L."/>
            <person name="Miller P.J."/>
            <person name="Scott M.A."/>
            <person name="Spackman E."/>
            <person name="Goraichik I."/>
            <person name="Dimitrov K.M."/>
            <person name="Suarez D.L."/>
            <person name="Swayne D.E."/>
        </authorList>
    </citation>
    <scope>NUCLEOTIDE SEQUENCE [LARGE SCALE GENOMIC DNA]</scope>
    <source>
        <strain evidence="4 5">DSM 19625</strain>
    </source>
</reference>
<feature type="transmembrane region" description="Helical" evidence="1">
    <location>
        <begin position="90"/>
        <end position="111"/>
    </location>
</feature>
<evidence type="ECO:0000259" key="3">
    <source>
        <dbReference type="Pfam" id="PF16344"/>
    </source>
</evidence>
<protein>
    <submittedName>
        <fullName evidence="4">FecR family protein</fullName>
    </submittedName>
</protein>
<dbReference type="Pfam" id="PF16344">
    <property type="entry name" value="FecR_C"/>
    <property type="match status" value="1"/>
</dbReference>
<dbReference type="Pfam" id="PF04773">
    <property type="entry name" value="FecR"/>
    <property type="match status" value="1"/>
</dbReference>
<keyword evidence="1" id="KW-0472">Membrane</keyword>
<gene>
    <name evidence="4" type="ORF">SAMN04488101_106145</name>
</gene>
<name>A0A1W2DBH3_9SPHI</name>
<dbReference type="PANTHER" id="PTHR30273:SF2">
    <property type="entry name" value="PROTEIN FECR"/>
    <property type="match status" value="1"/>
</dbReference>
<dbReference type="STRING" id="475255.SAMN04488101_106145"/>
<keyword evidence="1" id="KW-1133">Transmembrane helix</keyword>
<dbReference type="Proteomes" id="UP000192678">
    <property type="component" value="Unassembled WGS sequence"/>
</dbReference>
<keyword evidence="5" id="KW-1185">Reference proteome</keyword>
<accession>A0A1W2DBH3</accession>
<dbReference type="InterPro" id="IPR012373">
    <property type="entry name" value="Ferrdict_sens_TM"/>
</dbReference>
<dbReference type="PANTHER" id="PTHR30273">
    <property type="entry name" value="PERIPLASMIC SIGNAL SENSOR AND SIGMA FACTOR ACTIVATOR FECR-RELATED"/>
    <property type="match status" value="1"/>
</dbReference>
<evidence type="ECO:0000259" key="2">
    <source>
        <dbReference type="Pfam" id="PF04773"/>
    </source>
</evidence>
<proteinExistence type="predicted"/>
<dbReference type="InterPro" id="IPR032508">
    <property type="entry name" value="FecR_C"/>
</dbReference>
<feature type="domain" description="Protein FecR C-terminal" evidence="3">
    <location>
        <begin position="331"/>
        <end position="398"/>
    </location>
</feature>
<evidence type="ECO:0000313" key="4">
    <source>
        <dbReference type="EMBL" id="SMC94810.1"/>
    </source>
</evidence>
<feature type="domain" description="FecR protein" evidence="2">
    <location>
        <begin position="191"/>
        <end position="290"/>
    </location>
</feature>
<dbReference type="Gene3D" id="2.60.120.1440">
    <property type="match status" value="1"/>
</dbReference>
<dbReference type="AlphaFoldDB" id="A0A1W2DBH3"/>
<dbReference type="GO" id="GO:0016989">
    <property type="term" value="F:sigma factor antagonist activity"/>
    <property type="evidence" value="ECO:0007669"/>
    <property type="project" value="TreeGrafter"/>
</dbReference>
<sequence>MYMSNLKGLFAKYMRDDCTTAEIRLLMQNFNEVGNEAELKQVIAAEMEKDTAVVDDAELDARMQHIYSQLKPNLSPDAEIEKASRPLSGYFKYSIAAAVLIVVSAVFYFYINSGTTNQKGLTAQHQGNDVQPGGNKAILTLADGSKVSLTDADNGELARQAGMVVTKTKDGQLVYEVSDDMAGTTEVVYNTISTPAGGQYQINLPDGTTVWLNALSSLKYPIAFKDAVRKVVLTGEGYFEVAKNQRQPFVVSTNGAGKAQDVTVLGTHFNINSYQNEGVTKTTLLEGSVKVASSSRDHVMLNPGQQSILKNTFKVVEIDATQFIDWRNGNFVFNDESIESIMRKLERWYDVDVVYQGKIPDVDFGGEISRSKKLSEVLKVLETTRTVHFKIEGRRVTVMP</sequence>
<evidence type="ECO:0000256" key="1">
    <source>
        <dbReference type="SAM" id="Phobius"/>
    </source>
</evidence>
<organism evidence="4 5">
    <name type="scientific">Pedobacter nyackensis</name>
    <dbReference type="NCBI Taxonomy" id="475255"/>
    <lineage>
        <taxon>Bacteria</taxon>
        <taxon>Pseudomonadati</taxon>
        <taxon>Bacteroidota</taxon>
        <taxon>Sphingobacteriia</taxon>
        <taxon>Sphingobacteriales</taxon>
        <taxon>Sphingobacteriaceae</taxon>
        <taxon>Pedobacter</taxon>
    </lineage>
</organism>